<keyword evidence="3" id="KW-0677">Repeat</keyword>
<evidence type="ECO:0000256" key="6">
    <source>
        <dbReference type="ARBA" id="ARBA00022840"/>
    </source>
</evidence>
<dbReference type="GO" id="GO:0051607">
    <property type="term" value="P:defense response to virus"/>
    <property type="evidence" value="ECO:0007669"/>
    <property type="project" value="UniProtKB-ARBA"/>
</dbReference>
<keyword evidence="4" id="KW-0547">Nucleotide-binding</keyword>
<dbReference type="Gene3D" id="1.20.5.4130">
    <property type="match status" value="1"/>
</dbReference>
<gene>
    <name evidence="12" type="ORF">RJ640_000424</name>
</gene>
<evidence type="ECO:0000313" key="13">
    <source>
        <dbReference type="Proteomes" id="UP001187471"/>
    </source>
</evidence>
<dbReference type="SUPFAM" id="SSF52058">
    <property type="entry name" value="L domain-like"/>
    <property type="match status" value="1"/>
</dbReference>
<sequence length="1230" mass="139277">MNESLVDELLLFRDQQFTRWLGIEGEIGRLAERLVEVQALFCRAESKGPTTVEWMNSVDTVAYDAGAVLDALTYYEANRKEEHTRARFKTKVRNFIYSSKNPIVFRRKMARMIDDISDRLHLLCGNGPDNLGVMPAAVNSDQPRYIISQEYSLVQDSVERDHDTSAIVDQLLSGGDGKFNLPVVAIVGMGGIGKTTLAKRVYNSKAVSGHFDERMWVCVSDDFDVTRLLGRILEFLIGTHLHMLDIEEITQLLRENLNGKKYLLVLDDVWSDIPHKWESMRRALLNCGTSTGSTIVVTARSHEVADATKPSYLHKLLQLDDDKSWMMLSHIAFAVGGATWTPELDRIGKQLVKRCRGVPLALKVFGGLLYTKKDKWEWLSILDGTSSSPSSIWRSGSIFPSLMLSYIHLPSMSLKNCFAYCSLFPKDWYIEKERLVQLWMAAGFLHPPDGSGFAMEDVGHNFFNTLLSRSFLEDARKDEDGNVIGCKMHDHMHDLALDVSKGSFLSLNANELKQDCGAVHLSLTLSEGELPESLGQRLQRLQTLFLYGGVLTRRTIINFKRLRVLFLVNKDIKELPSSIVEAKYLKYLDISRTSIHTLPDCLTLLYNLQTLRVTYMEKLPKTFGNLISLRHFCIRLMKYQSRSCKVYGVGRLTCLQTLPIFVVSQERGCQIKELGGLEMLKGELRIHSLEYVRNMVEARQARLSEKAKIHALGFHWGHSRGNESYNDEDVLEGLKPHLNLRRLTIEYFKGESFAPWMMTASQSSIDLHNLVKIKLKNCSRCERLPTLGHLPYLKVVDIEKMDGVKFIGAEFYGQNAVATSSEAVAETFPALRKLTLSWLGNLEEWYDAAHSSEKIFPHLTELAIKACPKLKTAPSHFQGIKKLSISGIGNSLALRMMNNRLDTLISLEISSVKGDEFQIVLEELLQSNRSLRKLKIVSCDDLSYLPDNLGGLTCLETLVIEGCDKLTTLNTGLEFCTSLEDLSIRDCPALVSVPDLRCLTRLEALKIGGFSKGVYYFPRSYSTSGADAATVDDGDIQHLLVSTLKHLELDVWPKLKSLPEQLQHLSALKSLHIIQCDVLEALPEWLGNLSSLEDLHLLYCRKLKSWPSVEAMRRLTNLRELHITWCPELKKICMKGSGPDWYKIAHISTINIDYDKMDLILWWIYFFEYLNFGFDLDKDMLFQHGASLPTLARGAARLDNVGATSIRYMHVQVILSAGLFCTFFSFSVKR</sequence>
<evidence type="ECO:0000313" key="12">
    <source>
        <dbReference type="EMBL" id="KAK2977173.1"/>
    </source>
</evidence>
<dbReference type="FunFam" id="1.10.10.10:FF:000322">
    <property type="entry name" value="Probable disease resistance protein At1g63360"/>
    <property type="match status" value="1"/>
</dbReference>
<feature type="domain" description="Disease resistance R13L4/SHOC-2-like LRR" evidence="10">
    <location>
        <begin position="555"/>
        <end position="637"/>
    </location>
</feature>
<feature type="domain" description="R13L1/DRL21-like LRR repeat region" evidence="11">
    <location>
        <begin position="671"/>
        <end position="801"/>
    </location>
</feature>
<evidence type="ECO:0000256" key="5">
    <source>
        <dbReference type="ARBA" id="ARBA00022821"/>
    </source>
</evidence>
<keyword evidence="7" id="KW-0472">Membrane</keyword>
<dbReference type="PANTHER" id="PTHR36766">
    <property type="entry name" value="PLANT BROAD-SPECTRUM MILDEW RESISTANCE PROTEIN RPW8"/>
    <property type="match status" value="1"/>
</dbReference>
<dbReference type="SUPFAM" id="SSF52540">
    <property type="entry name" value="P-loop containing nucleoside triphosphate hydrolases"/>
    <property type="match status" value="1"/>
</dbReference>
<dbReference type="InterPro" id="IPR002182">
    <property type="entry name" value="NB-ARC"/>
</dbReference>
<evidence type="ECO:0000256" key="7">
    <source>
        <dbReference type="SAM" id="Phobius"/>
    </source>
</evidence>
<keyword evidence="13" id="KW-1185">Reference proteome</keyword>
<reference evidence="12" key="1">
    <citation type="submission" date="2022-12" db="EMBL/GenBank/DDBJ databases">
        <title>Draft genome assemblies for two species of Escallonia (Escalloniales).</title>
        <authorList>
            <person name="Chanderbali A."/>
            <person name="Dervinis C."/>
            <person name="Anghel I."/>
            <person name="Soltis D."/>
            <person name="Soltis P."/>
            <person name="Zapata F."/>
        </authorList>
    </citation>
    <scope>NUCLEOTIDE SEQUENCE</scope>
    <source>
        <strain evidence="12">UCBG92.1500</strain>
        <tissue evidence="12">Leaf</tissue>
    </source>
</reference>
<dbReference type="AlphaFoldDB" id="A0AA88UBS3"/>
<dbReference type="FunFam" id="3.40.50.300:FF:001091">
    <property type="entry name" value="Probable disease resistance protein At1g61300"/>
    <property type="match status" value="1"/>
</dbReference>
<dbReference type="SUPFAM" id="SSF52047">
    <property type="entry name" value="RNI-like"/>
    <property type="match status" value="1"/>
</dbReference>
<dbReference type="Gene3D" id="3.40.50.300">
    <property type="entry name" value="P-loop containing nucleotide triphosphate hydrolases"/>
    <property type="match status" value="1"/>
</dbReference>
<dbReference type="InterPro" id="IPR058922">
    <property type="entry name" value="WHD_DRP"/>
</dbReference>
<feature type="domain" description="Disease resistance protein winged helix" evidence="9">
    <location>
        <begin position="423"/>
        <end position="496"/>
    </location>
</feature>
<evidence type="ECO:0000259" key="10">
    <source>
        <dbReference type="Pfam" id="PF23598"/>
    </source>
</evidence>
<protein>
    <submittedName>
        <fullName evidence="12">Uncharacterized protein</fullName>
    </submittedName>
</protein>
<dbReference type="Pfam" id="PF25019">
    <property type="entry name" value="LRR_R13L1-DRL21"/>
    <property type="match status" value="1"/>
</dbReference>
<comment type="similarity">
    <text evidence="1">Belongs to the disease resistance NB-LRR family.</text>
</comment>
<evidence type="ECO:0000259" key="11">
    <source>
        <dbReference type="Pfam" id="PF25019"/>
    </source>
</evidence>
<dbReference type="PANTHER" id="PTHR36766:SF70">
    <property type="entry name" value="DISEASE RESISTANCE PROTEIN RGA4"/>
    <property type="match status" value="1"/>
</dbReference>
<keyword evidence="7" id="KW-0812">Transmembrane</keyword>
<feature type="transmembrane region" description="Helical" evidence="7">
    <location>
        <begin position="1208"/>
        <end position="1228"/>
    </location>
</feature>
<evidence type="ECO:0000256" key="3">
    <source>
        <dbReference type="ARBA" id="ARBA00022737"/>
    </source>
</evidence>
<dbReference type="InterPro" id="IPR055414">
    <property type="entry name" value="LRR_R13L4/SHOC2-like"/>
</dbReference>
<comment type="caution">
    <text evidence="12">The sequence shown here is derived from an EMBL/GenBank/DDBJ whole genome shotgun (WGS) entry which is preliminary data.</text>
</comment>
<feature type="domain" description="NB-ARC" evidence="8">
    <location>
        <begin position="164"/>
        <end position="334"/>
    </location>
</feature>
<dbReference type="GO" id="GO:0005524">
    <property type="term" value="F:ATP binding"/>
    <property type="evidence" value="ECO:0007669"/>
    <property type="project" value="UniProtKB-KW"/>
</dbReference>
<dbReference type="PRINTS" id="PR00364">
    <property type="entry name" value="DISEASERSIST"/>
</dbReference>
<dbReference type="Pfam" id="PF23598">
    <property type="entry name" value="LRR_14"/>
    <property type="match status" value="1"/>
</dbReference>
<keyword evidence="2" id="KW-0433">Leucine-rich repeat</keyword>
<accession>A0AA88UBS3</accession>
<evidence type="ECO:0000259" key="8">
    <source>
        <dbReference type="Pfam" id="PF00931"/>
    </source>
</evidence>
<evidence type="ECO:0000259" key="9">
    <source>
        <dbReference type="Pfam" id="PF23559"/>
    </source>
</evidence>
<keyword evidence="6" id="KW-0067">ATP-binding</keyword>
<organism evidence="12 13">
    <name type="scientific">Escallonia rubra</name>
    <dbReference type="NCBI Taxonomy" id="112253"/>
    <lineage>
        <taxon>Eukaryota</taxon>
        <taxon>Viridiplantae</taxon>
        <taxon>Streptophyta</taxon>
        <taxon>Embryophyta</taxon>
        <taxon>Tracheophyta</taxon>
        <taxon>Spermatophyta</taxon>
        <taxon>Magnoliopsida</taxon>
        <taxon>eudicotyledons</taxon>
        <taxon>Gunneridae</taxon>
        <taxon>Pentapetalae</taxon>
        <taxon>asterids</taxon>
        <taxon>campanulids</taxon>
        <taxon>Escalloniales</taxon>
        <taxon>Escalloniaceae</taxon>
        <taxon>Escallonia</taxon>
    </lineage>
</organism>
<keyword evidence="7" id="KW-1133">Transmembrane helix</keyword>
<dbReference type="InterPro" id="IPR042197">
    <property type="entry name" value="Apaf_helical"/>
</dbReference>
<dbReference type="Gene3D" id="3.80.10.10">
    <property type="entry name" value="Ribonuclease Inhibitor"/>
    <property type="match status" value="4"/>
</dbReference>
<proteinExistence type="inferred from homology"/>
<dbReference type="Gene3D" id="1.10.10.10">
    <property type="entry name" value="Winged helix-like DNA-binding domain superfamily/Winged helix DNA-binding domain"/>
    <property type="match status" value="1"/>
</dbReference>
<dbReference type="Proteomes" id="UP001187471">
    <property type="component" value="Unassembled WGS sequence"/>
</dbReference>
<dbReference type="Pfam" id="PF00931">
    <property type="entry name" value="NB-ARC"/>
    <property type="match status" value="1"/>
</dbReference>
<dbReference type="Pfam" id="PF23559">
    <property type="entry name" value="WHD_DRP"/>
    <property type="match status" value="1"/>
</dbReference>
<dbReference type="InterPro" id="IPR032675">
    <property type="entry name" value="LRR_dom_sf"/>
</dbReference>
<dbReference type="InterPro" id="IPR027417">
    <property type="entry name" value="P-loop_NTPase"/>
</dbReference>
<keyword evidence="5" id="KW-0611">Plant defense</keyword>
<dbReference type="InterPro" id="IPR056789">
    <property type="entry name" value="LRR_R13L1-DRL21"/>
</dbReference>
<evidence type="ECO:0000256" key="2">
    <source>
        <dbReference type="ARBA" id="ARBA00022614"/>
    </source>
</evidence>
<dbReference type="InterPro" id="IPR036388">
    <property type="entry name" value="WH-like_DNA-bd_sf"/>
</dbReference>
<evidence type="ECO:0000256" key="1">
    <source>
        <dbReference type="ARBA" id="ARBA00008894"/>
    </source>
</evidence>
<dbReference type="EMBL" id="JAVXUO010002003">
    <property type="protein sequence ID" value="KAK2977173.1"/>
    <property type="molecule type" value="Genomic_DNA"/>
</dbReference>
<dbReference type="GO" id="GO:0043531">
    <property type="term" value="F:ADP binding"/>
    <property type="evidence" value="ECO:0007669"/>
    <property type="project" value="InterPro"/>
</dbReference>
<dbReference type="Gene3D" id="1.10.8.430">
    <property type="entry name" value="Helical domain of apoptotic protease-activating factors"/>
    <property type="match status" value="1"/>
</dbReference>
<name>A0AA88UBS3_9ASTE</name>
<evidence type="ECO:0000256" key="4">
    <source>
        <dbReference type="ARBA" id="ARBA00022741"/>
    </source>
</evidence>